<dbReference type="PROSITE" id="PS50011">
    <property type="entry name" value="PROTEIN_KINASE_DOM"/>
    <property type="match status" value="1"/>
</dbReference>
<dbReference type="PANTHER" id="PTHR43289">
    <property type="entry name" value="MITOGEN-ACTIVATED PROTEIN KINASE KINASE KINASE 20-RELATED"/>
    <property type="match status" value="1"/>
</dbReference>
<evidence type="ECO:0000256" key="4">
    <source>
        <dbReference type="ARBA" id="ARBA00022741"/>
    </source>
</evidence>
<gene>
    <name evidence="9" type="ORF">LOC68_19530</name>
</gene>
<dbReference type="EC" id="2.7.11.1" evidence="1"/>
<sequence length="1192" mass="131235">MTIDARILDLLIQWEEEASAGRAVDLQQLAGGDPQLARRLQRHIDRLGKVAWLGREVDGESQIELPQRETLQTGMLLPDGVQLASLRENLEKSELLSPEVLAAAFETPHAANVYRLSAYLLDSELLTRFQLRAIAHGTTRGLILGRYMILDKLGEGGMGQVYRARHRRMDRIVALKVLPRDLMSQPHAIDRFNQEMQVAAQLHHRNIVRAYDADEAEGLHFFVMEYVAGSDLQSVVRSEGPLAPSQAIDCVLQAASGLEYAHGVGLVHRDIKPANLLLDGDGTVKILDMGIARLRQPNAEKASLTQDGMVMGTADFMAPEQAISSKSVTPQADIYSLGCTLYYILTGQPPFEGDTLITKLLAHREQEPPRLSAFRSDIPLSLERIYQRCMAKRPMERYLSAAELIDDLQRLQPQVKSLPAVRNAPSVLVPAAKADTAPTGLIEMLPRIGTSLLAETLEIVPPRRRPMLYGALACVALVLLAAIGWNLLPMTASSGSLAISIADDDFVAHLRDHELELINAKTNKPTKIKLISSQQIAALPAGRYRVVETDGEGMTADVAEFTIASGERTPLHLEWATVEEKRKMGEQLAVDATTADATPVVAEMPAASTPAESAPAITESAAEAPGQWKSIFNGKDLTGWTQSAGTKKWFVANGELNGTDATTALVSDRHDYQDFRLRMEAYLAEGVNSGISVRTATDSYDPKTFAYDGWVLRDSRYEFELHIPTNQQHDTIGTVFRVAGYKLTSYAAKNSQRVVQPNRWFQFELEAIGGKMAVYVDGRKVSEGIDPKPLGAGAIAFVNFFPVKDAAIRFRNIEIQELDAGVTTSESVPPPGAAGAALDRPWIDALSLVKFPDHAITGSWGRNGDSVIGLRTMNSRLMVPYALNGSYELEMEFTRLEGDDALGVHLPINESSCALVMSGFHGGPLGSGLRMVDGLELRDYPASSSAFAQGVMIVNGRRYQLALRVNVGASSDVAISARLNDQEILDWHGTSDQLSNSPQWALPMECALALLMYDSSYEIHSLRVRPLEGGQGVSLAHDWGTPFYPVADRPPDEIANQCSTWNGRTYFLSPNRMNLIESQKLARRLQGRLLTISSPEESAAIAEIAARKPIWTAGWRPSGNDPWRDERNRPLRFLPEWQAKQPDNWYGREAFLVVEMPGTNSNKGVTPLANDVMPHLKWLYPVIEWGEEYPDP</sequence>
<evidence type="ECO:0000313" key="10">
    <source>
        <dbReference type="Proteomes" id="UP001139103"/>
    </source>
</evidence>
<dbReference type="InterPro" id="IPR010496">
    <property type="entry name" value="AL/BT2_dom"/>
</dbReference>
<dbReference type="CDD" id="cd14014">
    <property type="entry name" value="STKc_PknB_like"/>
    <property type="match status" value="1"/>
</dbReference>
<feature type="domain" description="Protein kinase" evidence="8">
    <location>
        <begin position="147"/>
        <end position="415"/>
    </location>
</feature>
<dbReference type="GO" id="GO:0004674">
    <property type="term" value="F:protein serine/threonine kinase activity"/>
    <property type="evidence" value="ECO:0007669"/>
    <property type="project" value="UniProtKB-KW"/>
</dbReference>
<dbReference type="SMART" id="SM00220">
    <property type="entry name" value="S_TKc"/>
    <property type="match status" value="1"/>
</dbReference>
<dbReference type="Proteomes" id="UP001139103">
    <property type="component" value="Unassembled WGS sequence"/>
</dbReference>
<dbReference type="EMBL" id="JAJKFT010000010">
    <property type="protein sequence ID" value="MCC9630591.1"/>
    <property type="molecule type" value="Genomic_DNA"/>
</dbReference>
<keyword evidence="5 9" id="KW-0418">Kinase</keyword>
<dbReference type="InterPro" id="IPR017441">
    <property type="entry name" value="Protein_kinase_ATP_BS"/>
</dbReference>
<dbReference type="Gene3D" id="1.10.510.10">
    <property type="entry name" value="Transferase(Phosphotransferase) domain 1"/>
    <property type="match status" value="1"/>
</dbReference>
<protein>
    <recommendedName>
        <fullName evidence="1">non-specific serine/threonine protein kinase</fullName>
        <ecNumber evidence="1">2.7.11.1</ecNumber>
    </recommendedName>
</protein>
<keyword evidence="4 7" id="KW-0547">Nucleotide-binding</keyword>
<evidence type="ECO:0000259" key="8">
    <source>
        <dbReference type="PROSITE" id="PS50011"/>
    </source>
</evidence>
<evidence type="ECO:0000256" key="6">
    <source>
        <dbReference type="ARBA" id="ARBA00022840"/>
    </source>
</evidence>
<dbReference type="PANTHER" id="PTHR43289:SF6">
    <property type="entry name" value="SERINE_THREONINE-PROTEIN KINASE NEKL-3"/>
    <property type="match status" value="1"/>
</dbReference>
<dbReference type="GO" id="GO:0016787">
    <property type="term" value="F:hydrolase activity"/>
    <property type="evidence" value="ECO:0007669"/>
    <property type="project" value="InterPro"/>
</dbReference>
<evidence type="ECO:0000256" key="5">
    <source>
        <dbReference type="ARBA" id="ARBA00022777"/>
    </source>
</evidence>
<dbReference type="Pfam" id="PF06439">
    <property type="entry name" value="3keto-disac_hyd"/>
    <property type="match status" value="1"/>
</dbReference>
<dbReference type="InterPro" id="IPR016187">
    <property type="entry name" value="CTDL_fold"/>
</dbReference>
<organism evidence="9 10">
    <name type="scientific">Blastopirellula sediminis</name>
    <dbReference type="NCBI Taxonomy" id="2894196"/>
    <lineage>
        <taxon>Bacteria</taxon>
        <taxon>Pseudomonadati</taxon>
        <taxon>Planctomycetota</taxon>
        <taxon>Planctomycetia</taxon>
        <taxon>Pirellulales</taxon>
        <taxon>Pirellulaceae</taxon>
        <taxon>Blastopirellula</taxon>
    </lineage>
</organism>
<dbReference type="SUPFAM" id="SSF56436">
    <property type="entry name" value="C-type lectin-like"/>
    <property type="match status" value="1"/>
</dbReference>
<name>A0A9X1MPL3_9BACT</name>
<keyword evidence="6 7" id="KW-0067">ATP-binding</keyword>
<dbReference type="InterPro" id="IPR000719">
    <property type="entry name" value="Prot_kinase_dom"/>
</dbReference>
<dbReference type="Pfam" id="PF00069">
    <property type="entry name" value="Pkinase"/>
    <property type="match status" value="1"/>
</dbReference>
<evidence type="ECO:0000256" key="1">
    <source>
        <dbReference type="ARBA" id="ARBA00012513"/>
    </source>
</evidence>
<keyword evidence="10" id="KW-1185">Reference proteome</keyword>
<evidence type="ECO:0000256" key="2">
    <source>
        <dbReference type="ARBA" id="ARBA00022527"/>
    </source>
</evidence>
<dbReference type="GO" id="GO:0005524">
    <property type="term" value="F:ATP binding"/>
    <property type="evidence" value="ECO:0007669"/>
    <property type="project" value="UniProtKB-UniRule"/>
</dbReference>
<dbReference type="Gene3D" id="3.10.100.10">
    <property type="entry name" value="Mannose-Binding Protein A, subunit A"/>
    <property type="match status" value="1"/>
</dbReference>
<comment type="caution">
    <text evidence="9">The sequence shown here is derived from an EMBL/GenBank/DDBJ whole genome shotgun (WGS) entry which is preliminary data.</text>
</comment>
<dbReference type="InterPro" id="IPR016186">
    <property type="entry name" value="C-type_lectin-like/link_sf"/>
</dbReference>
<feature type="binding site" evidence="7">
    <location>
        <position position="176"/>
    </location>
    <ligand>
        <name>ATP</name>
        <dbReference type="ChEBI" id="CHEBI:30616"/>
    </ligand>
</feature>
<dbReference type="Gene3D" id="2.60.120.560">
    <property type="entry name" value="Exo-inulinase, domain 1"/>
    <property type="match status" value="1"/>
</dbReference>
<dbReference type="AlphaFoldDB" id="A0A9X1MPL3"/>
<dbReference type="PROSITE" id="PS00108">
    <property type="entry name" value="PROTEIN_KINASE_ST"/>
    <property type="match status" value="1"/>
</dbReference>
<keyword evidence="3" id="KW-0808">Transferase</keyword>
<reference evidence="9" key="1">
    <citation type="submission" date="2021-11" db="EMBL/GenBank/DDBJ databases">
        <title>Genome sequence.</title>
        <authorList>
            <person name="Sun Q."/>
        </authorList>
    </citation>
    <scope>NUCLEOTIDE SEQUENCE</scope>
    <source>
        <strain evidence="9">JC732</strain>
    </source>
</reference>
<dbReference type="RefSeq" id="WP_230221852.1">
    <property type="nucleotide sequence ID" value="NZ_JAJKFT010000010.1"/>
</dbReference>
<proteinExistence type="predicted"/>
<dbReference type="InterPro" id="IPR011009">
    <property type="entry name" value="Kinase-like_dom_sf"/>
</dbReference>
<evidence type="ECO:0000313" key="9">
    <source>
        <dbReference type="EMBL" id="MCC9630591.1"/>
    </source>
</evidence>
<evidence type="ECO:0000256" key="3">
    <source>
        <dbReference type="ARBA" id="ARBA00022679"/>
    </source>
</evidence>
<dbReference type="InterPro" id="IPR008271">
    <property type="entry name" value="Ser/Thr_kinase_AS"/>
</dbReference>
<keyword evidence="2" id="KW-0723">Serine/threonine-protein kinase</keyword>
<evidence type="ECO:0000256" key="7">
    <source>
        <dbReference type="PROSITE-ProRule" id="PRU10141"/>
    </source>
</evidence>
<dbReference type="SUPFAM" id="SSF56112">
    <property type="entry name" value="Protein kinase-like (PK-like)"/>
    <property type="match status" value="1"/>
</dbReference>
<accession>A0A9X1MPL3</accession>
<dbReference type="FunFam" id="1.10.510.10:FF:000021">
    <property type="entry name" value="Serine/threonine protein kinase"/>
    <property type="match status" value="1"/>
</dbReference>
<dbReference type="PROSITE" id="PS00107">
    <property type="entry name" value="PROTEIN_KINASE_ATP"/>
    <property type="match status" value="1"/>
</dbReference>
<dbReference type="Gene3D" id="3.30.200.20">
    <property type="entry name" value="Phosphorylase Kinase, domain 1"/>
    <property type="match status" value="1"/>
</dbReference>